<evidence type="ECO:0000259" key="19">
    <source>
        <dbReference type="PROSITE" id="PS50110"/>
    </source>
</evidence>
<comment type="subcellular location">
    <subcellularLocation>
        <location evidence="2">Cell membrane</location>
        <topology evidence="2">Multi-pass membrane protein</topology>
    </subcellularLocation>
</comment>
<dbReference type="InterPro" id="IPR005467">
    <property type="entry name" value="His_kinase_dom"/>
</dbReference>
<comment type="function">
    <text evidence="13">Member of the two-component regulatory system BvgS/BvgA. Phosphorylates BvgA via a four-step phosphorelay in response to environmental signals.</text>
</comment>
<dbReference type="SMART" id="SM00448">
    <property type="entry name" value="REC"/>
    <property type="match status" value="2"/>
</dbReference>
<dbReference type="InterPro" id="IPR001789">
    <property type="entry name" value="Sig_transdc_resp-reg_receiver"/>
</dbReference>
<dbReference type="InterPro" id="IPR036890">
    <property type="entry name" value="HATPase_C_sf"/>
</dbReference>
<name>A0A840G8S3_RHOTE</name>
<keyword evidence="7 17" id="KW-0812">Transmembrane</keyword>
<dbReference type="GO" id="GO:0005524">
    <property type="term" value="F:ATP binding"/>
    <property type="evidence" value="ECO:0007669"/>
    <property type="project" value="UniProtKB-KW"/>
</dbReference>
<evidence type="ECO:0000256" key="4">
    <source>
        <dbReference type="ARBA" id="ARBA00022475"/>
    </source>
</evidence>
<dbReference type="Proteomes" id="UP000587070">
    <property type="component" value="Unassembled WGS sequence"/>
</dbReference>
<evidence type="ECO:0000259" key="20">
    <source>
        <dbReference type="PROSITE" id="PS50112"/>
    </source>
</evidence>
<dbReference type="Pfam" id="PF00512">
    <property type="entry name" value="HisKA"/>
    <property type="match status" value="1"/>
</dbReference>
<evidence type="ECO:0000256" key="15">
    <source>
        <dbReference type="PROSITE-ProRule" id="PRU00169"/>
    </source>
</evidence>
<dbReference type="GO" id="GO:0000155">
    <property type="term" value="F:phosphorelay sensor kinase activity"/>
    <property type="evidence" value="ECO:0007669"/>
    <property type="project" value="InterPro"/>
</dbReference>
<dbReference type="PROSITE" id="PS50112">
    <property type="entry name" value="PAS"/>
    <property type="match status" value="2"/>
</dbReference>
<feature type="compositionally biased region" description="Low complexity" evidence="16">
    <location>
        <begin position="1243"/>
        <end position="1255"/>
    </location>
</feature>
<dbReference type="GO" id="GO:0005886">
    <property type="term" value="C:plasma membrane"/>
    <property type="evidence" value="ECO:0007669"/>
    <property type="project" value="UniProtKB-SubCell"/>
</dbReference>
<feature type="domain" description="Response regulatory" evidence="19">
    <location>
        <begin position="937"/>
        <end position="1058"/>
    </location>
</feature>
<dbReference type="Gene3D" id="3.30.450.20">
    <property type="entry name" value="PAS domain"/>
    <property type="match status" value="3"/>
</dbReference>
<feature type="domain" description="PAS" evidence="20">
    <location>
        <begin position="421"/>
        <end position="492"/>
    </location>
</feature>
<dbReference type="Pfam" id="PF00989">
    <property type="entry name" value="PAS"/>
    <property type="match status" value="1"/>
</dbReference>
<dbReference type="PROSITE" id="PS50110">
    <property type="entry name" value="RESPONSE_REGULATORY"/>
    <property type="match status" value="2"/>
</dbReference>
<accession>A0A840G8S3</accession>
<dbReference type="InterPro" id="IPR000700">
    <property type="entry name" value="PAS-assoc_C"/>
</dbReference>
<dbReference type="PANTHER" id="PTHR45339">
    <property type="entry name" value="HYBRID SIGNAL TRANSDUCTION HISTIDINE KINASE J"/>
    <property type="match status" value="1"/>
</dbReference>
<feature type="domain" description="PAS" evidence="20">
    <location>
        <begin position="548"/>
        <end position="618"/>
    </location>
</feature>
<dbReference type="CDD" id="cd00082">
    <property type="entry name" value="HisKA"/>
    <property type="match status" value="1"/>
</dbReference>
<dbReference type="InterPro" id="IPR001610">
    <property type="entry name" value="PAC"/>
</dbReference>
<dbReference type="PRINTS" id="PR00344">
    <property type="entry name" value="BCTRLSENSOR"/>
</dbReference>
<dbReference type="InterPro" id="IPR000014">
    <property type="entry name" value="PAS"/>
</dbReference>
<dbReference type="EC" id="2.7.13.3" evidence="3"/>
<evidence type="ECO:0000256" key="1">
    <source>
        <dbReference type="ARBA" id="ARBA00000085"/>
    </source>
</evidence>
<dbReference type="EMBL" id="JACIGE010000004">
    <property type="protein sequence ID" value="MBB4247098.1"/>
    <property type="molecule type" value="Genomic_DNA"/>
</dbReference>
<dbReference type="Gene3D" id="3.30.565.10">
    <property type="entry name" value="Histidine kinase-like ATPase, C-terminal domain"/>
    <property type="match status" value="1"/>
</dbReference>
<evidence type="ECO:0000256" key="6">
    <source>
        <dbReference type="ARBA" id="ARBA00022679"/>
    </source>
</evidence>
<dbReference type="SUPFAM" id="SSF55785">
    <property type="entry name" value="PYP-like sensor domain (PAS domain)"/>
    <property type="match status" value="2"/>
</dbReference>
<evidence type="ECO:0000256" key="2">
    <source>
        <dbReference type="ARBA" id="ARBA00004651"/>
    </source>
</evidence>
<keyword evidence="8" id="KW-0547">Nucleotide-binding</keyword>
<evidence type="ECO:0000256" key="14">
    <source>
        <dbReference type="ARBA" id="ARBA00070152"/>
    </source>
</evidence>
<evidence type="ECO:0000259" key="21">
    <source>
        <dbReference type="PROSITE" id="PS50113"/>
    </source>
</evidence>
<keyword evidence="23" id="KW-1185">Reference proteome</keyword>
<feature type="transmembrane region" description="Helical" evidence="17">
    <location>
        <begin position="20"/>
        <end position="41"/>
    </location>
</feature>
<dbReference type="SMART" id="SM00387">
    <property type="entry name" value="HATPase_c"/>
    <property type="match status" value="1"/>
</dbReference>
<dbReference type="SUPFAM" id="SSF47384">
    <property type="entry name" value="Homodimeric domain of signal transducing histidine kinase"/>
    <property type="match status" value="1"/>
</dbReference>
<dbReference type="CDD" id="cd16922">
    <property type="entry name" value="HATPase_EvgS-ArcB-TorS-like"/>
    <property type="match status" value="1"/>
</dbReference>
<organism evidence="22 23">
    <name type="scientific">Rhodocyclus tenuis</name>
    <name type="common">Rhodospirillum tenue</name>
    <dbReference type="NCBI Taxonomy" id="1066"/>
    <lineage>
        <taxon>Bacteria</taxon>
        <taxon>Pseudomonadati</taxon>
        <taxon>Pseudomonadota</taxon>
        <taxon>Betaproteobacteria</taxon>
        <taxon>Rhodocyclales</taxon>
        <taxon>Rhodocyclaceae</taxon>
        <taxon>Rhodocyclus</taxon>
    </lineage>
</organism>
<dbReference type="SUPFAM" id="SSF103190">
    <property type="entry name" value="Sensory domain-like"/>
    <property type="match status" value="1"/>
</dbReference>
<dbReference type="PROSITE" id="PS50109">
    <property type="entry name" value="HIS_KIN"/>
    <property type="match status" value="1"/>
</dbReference>
<dbReference type="SMART" id="SM00388">
    <property type="entry name" value="HisKA"/>
    <property type="match status" value="1"/>
</dbReference>
<evidence type="ECO:0000313" key="22">
    <source>
        <dbReference type="EMBL" id="MBB4247098.1"/>
    </source>
</evidence>
<evidence type="ECO:0000256" key="11">
    <source>
        <dbReference type="ARBA" id="ARBA00022989"/>
    </source>
</evidence>
<feature type="region of interest" description="Disordered" evidence="16">
    <location>
        <begin position="1233"/>
        <end position="1255"/>
    </location>
</feature>
<feature type="modified residue" description="4-aspartylphosphate" evidence="15">
    <location>
        <position position="1136"/>
    </location>
</feature>
<keyword evidence="5 15" id="KW-0597">Phosphoprotein</keyword>
<keyword evidence="12" id="KW-0902">Two-component regulatory system</keyword>
<dbReference type="NCBIfam" id="TIGR00229">
    <property type="entry name" value="sensory_box"/>
    <property type="match status" value="2"/>
</dbReference>
<keyword evidence="11 17" id="KW-1133">Transmembrane helix</keyword>
<dbReference type="InterPro" id="IPR013767">
    <property type="entry name" value="PAS_fold"/>
</dbReference>
<keyword evidence="17" id="KW-0472">Membrane</keyword>
<protein>
    <recommendedName>
        <fullName evidence="14">Virulence sensor protein BvgS</fullName>
        <ecNumber evidence="3">2.7.13.3</ecNumber>
    </recommendedName>
</protein>
<evidence type="ECO:0000256" key="9">
    <source>
        <dbReference type="ARBA" id="ARBA00022777"/>
    </source>
</evidence>
<dbReference type="InterPro" id="IPR011006">
    <property type="entry name" value="CheY-like_superfamily"/>
</dbReference>
<keyword evidence="9" id="KW-0418">Kinase</keyword>
<dbReference type="SMART" id="SM00086">
    <property type="entry name" value="PAC"/>
    <property type="match status" value="2"/>
</dbReference>
<feature type="domain" description="PAC" evidence="21">
    <location>
        <begin position="495"/>
        <end position="547"/>
    </location>
</feature>
<dbReference type="CDD" id="cd00130">
    <property type="entry name" value="PAS"/>
    <property type="match status" value="2"/>
</dbReference>
<dbReference type="OrthoDB" id="8552871at2"/>
<dbReference type="FunFam" id="3.30.565.10:FF:000010">
    <property type="entry name" value="Sensor histidine kinase RcsC"/>
    <property type="match status" value="1"/>
</dbReference>
<comment type="catalytic activity">
    <reaction evidence="1">
        <text>ATP + protein L-histidine = ADP + protein N-phospho-L-histidine.</text>
        <dbReference type="EC" id="2.7.13.3"/>
    </reaction>
</comment>
<feature type="domain" description="Response regulatory" evidence="19">
    <location>
        <begin position="1087"/>
        <end position="1203"/>
    </location>
</feature>
<evidence type="ECO:0000256" key="3">
    <source>
        <dbReference type="ARBA" id="ARBA00012438"/>
    </source>
</evidence>
<proteinExistence type="predicted"/>
<feature type="domain" description="Histidine kinase" evidence="18">
    <location>
        <begin position="699"/>
        <end position="920"/>
    </location>
</feature>
<dbReference type="GO" id="GO:0006355">
    <property type="term" value="P:regulation of DNA-templated transcription"/>
    <property type="evidence" value="ECO:0007669"/>
    <property type="project" value="InterPro"/>
</dbReference>
<evidence type="ECO:0000256" key="12">
    <source>
        <dbReference type="ARBA" id="ARBA00023012"/>
    </source>
</evidence>
<keyword evidence="6" id="KW-0808">Transferase</keyword>
<evidence type="ECO:0000256" key="5">
    <source>
        <dbReference type="ARBA" id="ARBA00022553"/>
    </source>
</evidence>
<dbReference type="SUPFAM" id="SSF52172">
    <property type="entry name" value="CheY-like"/>
    <property type="match status" value="2"/>
</dbReference>
<evidence type="ECO:0000259" key="18">
    <source>
        <dbReference type="PROSITE" id="PS50109"/>
    </source>
</evidence>
<comment type="caution">
    <text evidence="22">The sequence shown here is derived from an EMBL/GenBank/DDBJ whole genome shotgun (WGS) entry which is preliminary data.</text>
</comment>
<dbReference type="InterPro" id="IPR035965">
    <property type="entry name" value="PAS-like_dom_sf"/>
</dbReference>
<evidence type="ECO:0000256" key="8">
    <source>
        <dbReference type="ARBA" id="ARBA00022741"/>
    </source>
</evidence>
<evidence type="ECO:0000256" key="10">
    <source>
        <dbReference type="ARBA" id="ARBA00022840"/>
    </source>
</evidence>
<dbReference type="InterPro" id="IPR029151">
    <property type="entry name" value="Sensor-like_sf"/>
</dbReference>
<dbReference type="Gene3D" id="1.10.287.130">
    <property type="match status" value="1"/>
</dbReference>
<dbReference type="InterPro" id="IPR003661">
    <property type="entry name" value="HisK_dim/P_dom"/>
</dbReference>
<feature type="modified residue" description="4-aspartylphosphate" evidence="15">
    <location>
        <position position="991"/>
    </location>
</feature>
<dbReference type="CDD" id="cd12914">
    <property type="entry name" value="PDC1_DGC_like"/>
    <property type="match status" value="1"/>
</dbReference>
<evidence type="ECO:0000313" key="23">
    <source>
        <dbReference type="Proteomes" id="UP000587070"/>
    </source>
</evidence>
<reference evidence="22 23" key="1">
    <citation type="submission" date="2020-08" db="EMBL/GenBank/DDBJ databases">
        <title>Genome sequencing of Purple Non-Sulfur Bacteria from various extreme environments.</title>
        <authorList>
            <person name="Mayer M."/>
        </authorList>
    </citation>
    <scope>NUCLEOTIDE SEQUENCE [LARGE SCALE GENOMIC DNA]</scope>
    <source>
        <strain evidence="22 23">2761</strain>
    </source>
</reference>
<evidence type="ECO:0000256" key="17">
    <source>
        <dbReference type="SAM" id="Phobius"/>
    </source>
</evidence>
<keyword evidence="4" id="KW-1003">Cell membrane</keyword>
<sequence>MMEATEWSRAGLAAWPLKLKLALFSVAIFVLGIASLAWYVVEGLRKDFSSLIAAEQQTTVNFVARTLEREIDLRRNALLALSDQVSTILREDPGRLDEFMASRVVSTTIFTRDVYVISRRGIRISEVPARGAKGSSYVDTDYFKEVLATDKPVITSRIGRFAKTPVIIVAVPVHDASGEIIAVLCGSELIAKGSAFHFPGEVRNGETGGFHVMSLKDGVFVASTDASRVLRPLPKEGESPLFDRRRQGYLGPGMAVDSKGVEIFSHASRVPGAEWLVIAYLPTAEALAPVQNVGARIYGGAVLVALLVGLLTWLYLRRELAPLENAAERLSRRGMGALAAESSAADDGAAAEAIDSGELQLEPLVIDGSGEIRLLLSSINLLQSRVSSQHALIRHERDQLEAKVAERTHELVALNADLYARSLEIEDLYNHAPCGYHSLDAQGVVQRINDTELAWLGYTREEVVGKKRFSDLLTPAGRQLFAENFPQFKRSGFVRELEFELQHKDGSHRSVLVSAIMISDAEGNFLSTRSMAFDNSQHKRLQAALRESESRLSRIIEQAPIGMAIADTTTRFRIVNRALCTMFGYERDELLGLYMADVTHPEDRQMLSGSAQSLLEGRTDAYVEERRYLRKNGEIIEGMATVSVERDDSGKPRHLIGQIQDISARKAWERKIAALNVELERRAEEAEIATRAKSVFLANMSHEIRTPMNAIIGFGHLAERNAEDPRQRELLHKISLASHHLLQVINDVLDISKIEAGKLVLEKVDIEMEHLLDDVCALVLQRAQEKGLELVLRLDHGLYRVLRGDPTRIRQALLNYAGNAIKFTERGSVILSGRILEETAADMLVRFEVRDSGIGIAADSQERLFSAFEQADGSTTRRFGGTGLGLAINRRLAELMGGEVGVESAPGEGSTFWLTARLEKSERKLSRPLVSSLRGARALVVDDLSEARTTLADMLTALELQADVAASGEEALPIIIEADAAGRPYDLVALDWRMPGLNGLQTAQRIAEAGLRRRPAYLLVTAYDEATIREEAPRAGFDAILVKPVTQSSLHDTLLRVVSRSDETSPVPPHAASSAERLLARHCRGARILLVEDDETNRELALRLLQCAGLQADIAVDGGQAVAMAGKDAYDLILMDVQLPELDGYESTRAIRALPGNAQTTIIAMTASTFSEDKQRCAEAGMNDHIGKPLEPALMFARLLHWLPRTTDDLSAGGDDPAAPAAGAVSAHEPAVTAALSGKSARTSSPPDDATASPASALAAWPQLEQDLLRLELLLGSGSFEATQVARDLAAPLAVILGESGREFAHRMARFDFEGARRLLARYWQAENDPAR</sequence>
<dbReference type="PROSITE" id="PS50113">
    <property type="entry name" value="PAC"/>
    <property type="match status" value="2"/>
</dbReference>
<evidence type="ECO:0000256" key="7">
    <source>
        <dbReference type="ARBA" id="ARBA00022692"/>
    </source>
</evidence>
<dbReference type="Gene3D" id="3.40.50.2300">
    <property type="match status" value="2"/>
</dbReference>
<dbReference type="PANTHER" id="PTHR45339:SF1">
    <property type="entry name" value="HYBRID SIGNAL TRANSDUCTION HISTIDINE KINASE J"/>
    <property type="match status" value="1"/>
</dbReference>
<dbReference type="Pfam" id="PF00072">
    <property type="entry name" value="Response_reg"/>
    <property type="match status" value="2"/>
</dbReference>
<dbReference type="Pfam" id="PF02518">
    <property type="entry name" value="HATPase_c"/>
    <property type="match status" value="1"/>
</dbReference>
<dbReference type="SUPFAM" id="SSF55874">
    <property type="entry name" value="ATPase domain of HSP90 chaperone/DNA topoisomerase II/histidine kinase"/>
    <property type="match status" value="1"/>
</dbReference>
<evidence type="ECO:0000256" key="16">
    <source>
        <dbReference type="SAM" id="MobiDB-lite"/>
    </source>
</evidence>
<dbReference type="Pfam" id="PF13426">
    <property type="entry name" value="PAS_9"/>
    <property type="match status" value="1"/>
</dbReference>
<dbReference type="InterPro" id="IPR036097">
    <property type="entry name" value="HisK_dim/P_sf"/>
</dbReference>
<dbReference type="RefSeq" id="WP_153115606.1">
    <property type="nucleotide sequence ID" value="NZ_JACIGE010000004.1"/>
</dbReference>
<keyword evidence="10" id="KW-0067">ATP-binding</keyword>
<dbReference type="SMART" id="SM00091">
    <property type="entry name" value="PAS"/>
    <property type="match status" value="2"/>
</dbReference>
<dbReference type="InterPro" id="IPR003594">
    <property type="entry name" value="HATPase_dom"/>
</dbReference>
<feature type="domain" description="PAC" evidence="21">
    <location>
        <begin position="622"/>
        <end position="674"/>
    </location>
</feature>
<gene>
    <name evidence="22" type="ORF">GGD90_001464</name>
</gene>
<dbReference type="InterPro" id="IPR004358">
    <property type="entry name" value="Sig_transdc_His_kin-like_C"/>
</dbReference>
<evidence type="ECO:0000256" key="13">
    <source>
        <dbReference type="ARBA" id="ARBA00058004"/>
    </source>
</evidence>
<dbReference type="CDD" id="cd18774">
    <property type="entry name" value="PDC2_HK_sensor"/>
    <property type="match status" value="1"/>
</dbReference>
<dbReference type="CDD" id="cd17546">
    <property type="entry name" value="REC_hyHK_CKI1_RcsC-like"/>
    <property type="match status" value="2"/>
</dbReference>